<sequence length="169" mass="18983">MQIFFLNLNGRSVCAQLVDGFTLKDFLYTAGKALGHRSRDETLGFRYTVSSTPLNVMNEEEFDSQKQYITEGCNIFTLGRLLGGWALSDTLQEIAEQQLQDELGKVVACSAECSICLDSAVDCIREPEYIATLQAMEEEKQLLRNMDCERCHDCGALMLNETMSVSMRP</sequence>
<dbReference type="AlphaFoldDB" id="A0A9P6EYR8"/>
<accession>A0A9P6EYR8</accession>
<name>A0A9P6EYR8_9FUNG</name>
<gene>
    <name evidence="1" type="ORF">EC957_006888</name>
</gene>
<organism evidence="1 2">
    <name type="scientific">Mortierella hygrophila</name>
    <dbReference type="NCBI Taxonomy" id="979708"/>
    <lineage>
        <taxon>Eukaryota</taxon>
        <taxon>Fungi</taxon>
        <taxon>Fungi incertae sedis</taxon>
        <taxon>Mucoromycota</taxon>
        <taxon>Mortierellomycotina</taxon>
        <taxon>Mortierellomycetes</taxon>
        <taxon>Mortierellales</taxon>
        <taxon>Mortierellaceae</taxon>
        <taxon>Mortierella</taxon>
    </lineage>
</organism>
<protein>
    <submittedName>
        <fullName evidence="1">Uncharacterized protein</fullName>
    </submittedName>
</protein>
<comment type="caution">
    <text evidence="1">The sequence shown here is derived from an EMBL/GenBank/DDBJ whole genome shotgun (WGS) entry which is preliminary data.</text>
</comment>
<reference evidence="1" key="1">
    <citation type="journal article" date="2020" name="Fungal Divers.">
        <title>Resolving the Mortierellaceae phylogeny through synthesis of multi-gene phylogenetics and phylogenomics.</title>
        <authorList>
            <person name="Vandepol N."/>
            <person name="Liber J."/>
            <person name="Desiro A."/>
            <person name="Na H."/>
            <person name="Kennedy M."/>
            <person name="Barry K."/>
            <person name="Grigoriev I.V."/>
            <person name="Miller A.N."/>
            <person name="O'Donnell K."/>
            <person name="Stajich J.E."/>
            <person name="Bonito G."/>
        </authorList>
    </citation>
    <scope>NUCLEOTIDE SEQUENCE</scope>
    <source>
        <strain evidence="1">NRRL 2591</strain>
    </source>
</reference>
<dbReference type="Proteomes" id="UP000723463">
    <property type="component" value="Unassembled WGS sequence"/>
</dbReference>
<keyword evidence="2" id="KW-1185">Reference proteome</keyword>
<dbReference type="EMBL" id="JAAAXW010000313">
    <property type="protein sequence ID" value="KAF9538350.1"/>
    <property type="molecule type" value="Genomic_DNA"/>
</dbReference>
<proteinExistence type="predicted"/>
<evidence type="ECO:0000313" key="2">
    <source>
        <dbReference type="Proteomes" id="UP000723463"/>
    </source>
</evidence>
<evidence type="ECO:0000313" key="1">
    <source>
        <dbReference type="EMBL" id="KAF9538350.1"/>
    </source>
</evidence>